<dbReference type="AlphaFoldDB" id="A0A9D4UYY1"/>
<evidence type="ECO:0000313" key="1">
    <source>
        <dbReference type="EMBL" id="KAI5076695.1"/>
    </source>
</evidence>
<name>A0A9D4UYY1_ADICA</name>
<comment type="caution">
    <text evidence="1">The sequence shown here is derived from an EMBL/GenBank/DDBJ whole genome shotgun (WGS) entry which is preliminary data.</text>
</comment>
<protein>
    <submittedName>
        <fullName evidence="1">Uncharacterized protein</fullName>
    </submittedName>
</protein>
<keyword evidence="2" id="KW-1185">Reference proteome</keyword>
<dbReference type="Proteomes" id="UP000886520">
    <property type="component" value="Chromosome 8"/>
</dbReference>
<accession>A0A9D4UYY1</accession>
<organism evidence="1 2">
    <name type="scientific">Adiantum capillus-veneris</name>
    <name type="common">Maidenhair fern</name>
    <dbReference type="NCBI Taxonomy" id="13818"/>
    <lineage>
        <taxon>Eukaryota</taxon>
        <taxon>Viridiplantae</taxon>
        <taxon>Streptophyta</taxon>
        <taxon>Embryophyta</taxon>
        <taxon>Tracheophyta</taxon>
        <taxon>Polypodiopsida</taxon>
        <taxon>Polypodiidae</taxon>
        <taxon>Polypodiales</taxon>
        <taxon>Pteridineae</taxon>
        <taxon>Pteridaceae</taxon>
        <taxon>Vittarioideae</taxon>
        <taxon>Adiantum</taxon>
    </lineage>
</organism>
<sequence>MASRALEASVELLCGSDLHSSSTSTSNSQSLLSLSPTFHFLKRAIVFSSTQHQSSWTTALPLVCRSSYGGAPNAFAGFPLLLICCWESMGEVTPRDELEGAMAIAWHSSPAIKLCLPTVCDKVQGRRSFLFDACKQAHVPQILFVPLATMRYHATCVDRQAVGVLQWYRAGDALMRLMSQHAFSLPKLLARGSAGEACCAEFSMGKSSEGAIKLTTHGGAQRSTKVAATLATLVVFTSKSGKWCICLRYKRLLRFL</sequence>
<dbReference type="EMBL" id="JABFUD020000008">
    <property type="protein sequence ID" value="KAI5076695.1"/>
    <property type="molecule type" value="Genomic_DNA"/>
</dbReference>
<proteinExistence type="predicted"/>
<reference evidence="1" key="1">
    <citation type="submission" date="2021-01" db="EMBL/GenBank/DDBJ databases">
        <title>Adiantum capillus-veneris genome.</title>
        <authorList>
            <person name="Fang Y."/>
            <person name="Liao Q."/>
        </authorList>
    </citation>
    <scope>NUCLEOTIDE SEQUENCE</scope>
    <source>
        <strain evidence="1">H3</strain>
        <tissue evidence="1">Leaf</tissue>
    </source>
</reference>
<gene>
    <name evidence="1" type="ORF">GOP47_0008760</name>
</gene>
<evidence type="ECO:0000313" key="2">
    <source>
        <dbReference type="Proteomes" id="UP000886520"/>
    </source>
</evidence>